<gene>
    <name evidence="2" type="ORF">ACH4OY_19640</name>
</gene>
<dbReference type="RefSeq" id="WP_396681601.1">
    <property type="nucleotide sequence ID" value="NZ_JBIRPU010000014.1"/>
</dbReference>
<dbReference type="EMBL" id="JBIRPU010000014">
    <property type="protein sequence ID" value="MFI0794877.1"/>
    <property type="molecule type" value="Genomic_DNA"/>
</dbReference>
<dbReference type="InterPro" id="IPR036390">
    <property type="entry name" value="WH_DNA-bd_sf"/>
</dbReference>
<accession>A0ABW7SQ86</accession>
<reference evidence="2 3" key="1">
    <citation type="submission" date="2024-10" db="EMBL/GenBank/DDBJ databases">
        <title>The Natural Products Discovery Center: Release of the First 8490 Sequenced Strains for Exploring Actinobacteria Biosynthetic Diversity.</title>
        <authorList>
            <person name="Kalkreuter E."/>
            <person name="Kautsar S.A."/>
            <person name="Yang D."/>
            <person name="Bader C.D."/>
            <person name="Teijaro C.N."/>
            <person name="Fluegel L."/>
            <person name="Davis C.M."/>
            <person name="Simpson J.R."/>
            <person name="Lauterbach L."/>
            <person name="Steele A.D."/>
            <person name="Gui C."/>
            <person name="Meng S."/>
            <person name="Li G."/>
            <person name="Viehrig K."/>
            <person name="Ye F."/>
            <person name="Su P."/>
            <person name="Kiefer A.F."/>
            <person name="Nichols A."/>
            <person name="Cepeda A.J."/>
            <person name="Yan W."/>
            <person name="Fan B."/>
            <person name="Jiang Y."/>
            <person name="Adhikari A."/>
            <person name="Zheng C.-J."/>
            <person name="Schuster L."/>
            <person name="Cowan T.M."/>
            <person name="Smanski M.J."/>
            <person name="Chevrette M.G."/>
            <person name="De Carvalho L.P.S."/>
            <person name="Shen B."/>
        </authorList>
    </citation>
    <scope>NUCLEOTIDE SEQUENCE [LARGE SCALE GENOMIC DNA]</scope>
    <source>
        <strain evidence="2 3">NPDC021253</strain>
    </source>
</reference>
<dbReference type="InterPro" id="IPR005149">
    <property type="entry name" value="Tscrpt_reg_PadR_N"/>
</dbReference>
<dbReference type="PANTHER" id="PTHR43252">
    <property type="entry name" value="TRANSCRIPTIONAL REGULATOR YQJI"/>
    <property type="match status" value="1"/>
</dbReference>
<organism evidence="2 3">
    <name type="scientific">Micromonospora rubida</name>
    <dbReference type="NCBI Taxonomy" id="2697657"/>
    <lineage>
        <taxon>Bacteria</taxon>
        <taxon>Bacillati</taxon>
        <taxon>Actinomycetota</taxon>
        <taxon>Actinomycetes</taxon>
        <taxon>Micromonosporales</taxon>
        <taxon>Micromonosporaceae</taxon>
        <taxon>Micromonospora</taxon>
    </lineage>
</organism>
<keyword evidence="3" id="KW-1185">Reference proteome</keyword>
<feature type="domain" description="Transcription regulator PadR N-terminal" evidence="1">
    <location>
        <begin position="14"/>
        <end position="84"/>
    </location>
</feature>
<dbReference type="Proteomes" id="UP001611075">
    <property type="component" value="Unassembled WGS sequence"/>
</dbReference>
<dbReference type="PANTHER" id="PTHR43252:SF6">
    <property type="entry name" value="NEGATIVE TRANSCRIPTION REGULATOR PADR"/>
    <property type="match status" value="1"/>
</dbReference>
<dbReference type="Gene3D" id="1.10.10.10">
    <property type="entry name" value="Winged helix-like DNA-binding domain superfamily/Winged helix DNA-binding domain"/>
    <property type="match status" value="1"/>
</dbReference>
<name>A0ABW7SQ86_9ACTN</name>
<proteinExistence type="predicted"/>
<evidence type="ECO:0000313" key="3">
    <source>
        <dbReference type="Proteomes" id="UP001611075"/>
    </source>
</evidence>
<protein>
    <submittedName>
        <fullName evidence="2">PadR family transcriptional regulator</fullName>
    </submittedName>
</protein>
<sequence>MPLDASRNSLVLPLLGLLVEQPSHAYELTTRLRDRYGHLSVTRSTLTSLLKALERAGLVAARVPERVGSRPPRTAYEVTEAGLTDFSRRVVEGLSDAQVASPDFVMAVAYLGILPADDAASILDDRAARLGQRLTALRQEPAGVPEAYMLEVAYWRNVVAAEAGWIRILAARIRSRDIDWPTE</sequence>
<comment type="caution">
    <text evidence="2">The sequence shown here is derived from an EMBL/GenBank/DDBJ whole genome shotgun (WGS) entry which is preliminary data.</text>
</comment>
<dbReference type="Pfam" id="PF03551">
    <property type="entry name" value="PadR"/>
    <property type="match status" value="1"/>
</dbReference>
<dbReference type="SUPFAM" id="SSF46785">
    <property type="entry name" value="Winged helix' DNA-binding domain"/>
    <property type="match status" value="1"/>
</dbReference>
<evidence type="ECO:0000259" key="1">
    <source>
        <dbReference type="Pfam" id="PF03551"/>
    </source>
</evidence>
<evidence type="ECO:0000313" key="2">
    <source>
        <dbReference type="EMBL" id="MFI0794877.1"/>
    </source>
</evidence>
<dbReference type="InterPro" id="IPR036388">
    <property type="entry name" value="WH-like_DNA-bd_sf"/>
</dbReference>